<comment type="similarity">
    <text evidence="3">Belongs to the acetolactate synthase small subunit family.</text>
</comment>
<dbReference type="GO" id="GO:0009097">
    <property type="term" value="P:isoleucine biosynthetic process"/>
    <property type="evidence" value="ECO:0007669"/>
    <property type="project" value="UniProtKB-UniRule"/>
</dbReference>
<feature type="domain" description="ACT" evidence="4">
    <location>
        <begin position="35"/>
        <end position="109"/>
    </location>
</feature>
<comment type="catalytic activity">
    <reaction evidence="2 3">
        <text>2 pyruvate + H(+) = (2S)-2-acetolactate + CO2</text>
        <dbReference type="Rhea" id="RHEA:25249"/>
        <dbReference type="ChEBI" id="CHEBI:15361"/>
        <dbReference type="ChEBI" id="CHEBI:15378"/>
        <dbReference type="ChEBI" id="CHEBI:16526"/>
        <dbReference type="ChEBI" id="CHEBI:58476"/>
        <dbReference type="EC" id="2.2.1.6"/>
    </reaction>
</comment>
<protein>
    <recommendedName>
        <fullName evidence="3">Acetolactate synthase small subunit</fullName>
        <shortName evidence="3">AHAS</shortName>
        <shortName evidence="3">ALS</shortName>
        <ecNumber evidence="3">2.2.1.6</ecNumber>
    </recommendedName>
    <alternativeName>
        <fullName evidence="3">Acetohydroxy-acid synthase small subunit</fullName>
    </alternativeName>
</protein>
<dbReference type="NCBIfam" id="TIGR00119">
    <property type="entry name" value="acolac_sm"/>
    <property type="match status" value="1"/>
</dbReference>
<sequence length="191" mass="20836">MATTAANIAAYNAEYDPDARAGHSVIPQSIAREHTLIVQVLDRVGAVDRVVGLMRRRRANMQTLTLSGSESDNVVRVTVTVNDAEVAVGHLVEQLRKILEVREVISIPEQQALIRELAMIKVGYSPEKKAEVFGIAELFGAHVAEVAAETATFEVSGSPARVAQCIEQLRVYDIREIARSGRVTMARGTED</sequence>
<dbReference type="Gene3D" id="3.30.70.1150">
    <property type="entry name" value="ACT-like. Chain A, domain 2"/>
    <property type="match status" value="1"/>
</dbReference>
<dbReference type="PROSITE" id="PS51671">
    <property type="entry name" value="ACT"/>
    <property type="match status" value="1"/>
</dbReference>
<proteinExistence type="inferred from homology"/>
<dbReference type="SUPFAM" id="SSF55021">
    <property type="entry name" value="ACT-like"/>
    <property type="match status" value="2"/>
</dbReference>
<dbReference type="PANTHER" id="PTHR30239">
    <property type="entry name" value="ACETOLACTATE SYNTHASE SMALL SUBUNIT"/>
    <property type="match status" value="1"/>
</dbReference>
<dbReference type="GO" id="GO:0003984">
    <property type="term" value="F:acetolactate synthase activity"/>
    <property type="evidence" value="ECO:0007669"/>
    <property type="project" value="UniProtKB-UniRule"/>
</dbReference>
<accession>A0A8J3I0M5</accession>
<comment type="caution">
    <text evidence="5">The sequence shown here is derived from an EMBL/GenBank/DDBJ whole genome shotgun (WGS) entry which is preliminary data.</text>
</comment>
<dbReference type="InterPro" id="IPR002912">
    <property type="entry name" value="ACT_dom"/>
</dbReference>
<evidence type="ECO:0000259" key="4">
    <source>
        <dbReference type="PROSITE" id="PS51671"/>
    </source>
</evidence>
<dbReference type="UniPathway" id="UPA00047">
    <property type="reaction ID" value="UER00055"/>
</dbReference>
<dbReference type="PANTHER" id="PTHR30239:SF0">
    <property type="entry name" value="ACETOLACTATE SYNTHASE SMALL SUBUNIT 1, CHLOROPLASTIC"/>
    <property type="match status" value="1"/>
</dbReference>
<comment type="pathway">
    <text evidence="3">Amino-acid biosynthesis; L-valine biosynthesis; L-valine from pyruvate: step 1/4.</text>
</comment>
<comment type="function">
    <text evidence="3">Catalyzes the conversion of 2 pyruvate molecules into acetolactate in the first common step of the biosynthetic pathway of the branched-amino acids such as leucine, isoleucine, and valine.</text>
</comment>
<dbReference type="RefSeq" id="WP_220194752.1">
    <property type="nucleotide sequence ID" value="NZ_BNJF01000001.1"/>
</dbReference>
<gene>
    <name evidence="5" type="primary">ilvH</name>
    <name evidence="5" type="ORF">KSX_35840</name>
</gene>
<dbReference type="GO" id="GO:0009099">
    <property type="term" value="P:L-valine biosynthetic process"/>
    <property type="evidence" value="ECO:0007669"/>
    <property type="project" value="UniProtKB-UniRule"/>
</dbReference>
<dbReference type="EMBL" id="BNJF01000001">
    <property type="protein sequence ID" value="GHO45421.1"/>
    <property type="molecule type" value="Genomic_DNA"/>
</dbReference>
<evidence type="ECO:0000256" key="1">
    <source>
        <dbReference type="ARBA" id="ARBA00011744"/>
    </source>
</evidence>
<dbReference type="UniPathway" id="UPA00049">
    <property type="reaction ID" value="UER00059"/>
</dbReference>
<dbReference type="Pfam" id="PF10369">
    <property type="entry name" value="ALS_ss_C"/>
    <property type="match status" value="1"/>
</dbReference>
<evidence type="ECO:0000313" key="5">
    <source>
        <dbReference type="EMBL" id="GHO45421.1"/>
    </source>
</evidence>
<dbReference type="NCBIfam" id="NF008864">
    <property type="entry name" value="PRK11895.1"/>
    <property type="match status" value="1"/>
</dbReference>
<comment type="pathway">
    <text evidence="3">Amino-acid biosynthesis; L-isoleucine biosynthesis; L-isoleucine from 2-oxobutanoate: step 1/4.</text>
</comment>
<organism evidence="5 6">
    <name type="scientific">Ktedonospora formicarum</name>
    <dbReference type="NCBI Taxonomy" id="2778364"/>
    <lineage>
        <taxon>Bacteria</taxon>
        <taxon>Bacillati</taxon>
        <taxon>Chloroflexota</taxon>
        <taxon>Ktedonobacteria</taxon>
        <taxon>Ktedonobacterales</taxon>
        <taxon>Ktedonobacteraceae</taxon>
        <taxon>Ktedonospora</taxon>
    </lineage>
</organism>
<reference evidence="5" key="1">
    <citation type="submission" date="2020-10" db="EMBL/GenBank/DDBJ databases">
        <title>Taxonomic study of unclassified bacteria belonging to the class Ktedonobacteria.</title>
        <authorList>
            <person name="Yabe S."/>
            <person name="Wang C.M."/>
            <person name="Zheng Y."/>
            <person name="Sakai Y."/>
            <person name="Cavaletti L."/>
            <person name="Monciardini P."/>
            <person name="Donadio S."/>
        </authorList>
    </citation>
    <scope>NUCLEOTIDE SEQUENCE</scope>
    <source>
        <strain evidence="5">SOSP1-1</strain>
    </source>
</reference>
<dbReference type="GO" id="GO:0005829">
    <property type="term" value="C:cytosol"/>
    <property type="evidence" value="ECO:0007669"/>
    <property type="project" value="TreeGrafter"/>
</dbReference>
<dbReference type="InterPro" id="IPR019455">
    <property type="entry name" value="Acetolactate_synth_ssu_C"/>
</dbReference>
<name>A0A8J3I0M5_9CHLR</name>
<dbReference type="Proteomes" id="UP000612362">
    <property type="component" value="Unassembled WGS sequence"/>
</dbReference>
<dbReference type="AlphaFoldDB" id="A0A8J3I0M5"/>
<comment type="subunit">
    <text evidence="1 3">Dimer of large and small chains.</text>
</comment>
<evidence type="ECO:0000313" key="6">
    <source>
        <dbReference type="Proteomes" id="UP000612362"/>
    </source>
</evidence>
<evidence type="ECO:0000256" key="3">
    <source>
        <dbReference type="RuleBase" id="RU368092"/>
    </source>
</evidence>
<dbReference type="InterPro" id="IPR004789">
    <property type="entry name" value="Acetalactate_synth_ssu"/>
</dbReference>
<dbReference type="InterPro" id="IPR027271">
    <property type="entry name" value="Acetolactate_synth/TF_NikR_C"/>
</dbReference>
<dbReference type="InterPro" id="IPR045865">
    <property type="entry name" value="ACT-like_dom_sf"/>
</dbReference>
<dbReference type="GO" id="GO:1990610">
    <property type="term" value="F:acetolactate synthase regulator activity"/>
    <property type="evidence" value="ECO:0007669"/>
    <property type="project" value="UniProtKB-UniRule"/>
</dbReference>
<keyword evidence="3" id="KW-0808">Transferase</keyword>
<dbReference type="EC" id="2.2.1.6" evidence="3"/>
<keyword evidence="3" id="KW-0028">Amino-acid biosynthesis</keyword>
<keyword evidence="3" id="KW-0100">Branched-chain amino acid biosynthesis</keyword>
<dbReference type="Pfam" id="PF13710">
    <property type="entry name" value="ACT_5"/>
    <property type="match status" value="1"/>
</dbReference>
<dbReference type="Gene3D" id="3.30.70.260">
    <property type="match status" value="1"/>
</dbReference>
<evidence type="ECO:0000256" key="2">
    <source>
        <dbReference type="ARBA" id="ARBA00048670"/>
    </source>
</evidence>
<keyword evidence="6" id="KW-1185">Reference proteome</keyword>